<evidence type="ECO:0000313" key="3">
    <source>
        <dbReference type="Proteomes" id="UP001168423"/>
    </source>
</evidence>
<gene>
    <name evidence="2" type="ORF">FGW20_07595</name>
</gene>
<accession>A0ABT8M1J0</accession>
<dbReference type="EMBL" id="VCYI01000008">
    <property type="protein sequence ID" value="MDN7012904.1"/>
    <property type="molecule type" value="Genomic_DNA"/>
</dbReference>
<keyword evidence="3" id="KW-1185">Reference proteome</keyword>
<evidence type="ECO:0000313" key="2">
    <source>
        <dbReference type="EMBL" id="MDN7012904.1"/>
    </source>
</evidence>
<reference evidence="2" key="1">
    <citation type="submission" date="2019-05" db="EMBL/GenBank/DDBJ databases">
        <title>Isolation and characterization of methanogens from the cold seep sediment at Four-Way Closure Ridge.</title>
        <authorList>
            <person name="You Y.-T."/>
            <person name="Chen S.-C."/>
            <person name="Zhang W.-L."/>
            <person name="Lai M.-C."/>
        </authorList>
    </citation>
    <scope>NUCLEOTIDE SEQUENCE</scope>
    <source>
        <strain evidence="2">FWC-SCC3</strain>
    </source>
</reference>
<evidence type="ECO:0000256" key="1">
    <source>
        <dbReference type="SAM" id="MobiDB-lite"/>
    </source>
</evidence>
<proteinExistence type="predicted"/>
<protein>
    <submittedName>
        <fullName evidence="2">Uncharacterized protein</fullName>
    </submittedName>
</protein>
<dbReference type="Proteomes" id="UP001168423">
    <property type="component" value="Unassembled WGS sequence"/>
</dbReference>
<sequence>MRKIIGVSLYGIQKVLHVTIEQLLSPFEFVCPDETEASRRIEEHGHKRFPQDEWINTAARDTSSRNTRPDVCHVRRPPVYSTNVAVASRKNMMDFKRYRGWLRSSQFVALATTSSIQQQITITQR</sequence>
<name>A0ABT8M1J0_9EURY</name>
<comment type="caution">
    <text evidence="2">The sequence shown here is derived from an EMBL/GenBank/DDBJ whole genome shotgun (WGS) entry which is preliminary data.</text>
</comment>
<organism evidence="2 3">
    <name type="scientific">Methanoculleus methanifontis</name>
    <dbReference type="NCBI Taxonomy" id="2584086"/>
    <lineage>
        <taxon>Archaea</taxon>
        <taxon>Methanobacteriati</taxon>
        <taxon>Methanobacteriota</taxon>
        <taxon>Stenosarchaea group</taxon>
        <taxon>Methanomicrobia</taxon>
        <taxon>Methanomicrobiales</taxon>
        <taxon>Methanomicrobiaceae</taxon>
        <taxon>Methanoculleus</taxon>
    </lineage>
</organism>
<feature type="region of interest" description="Disordered" evidence="1">
    <location>
        <begin position="55"/>
        <end position="74"/>
    </location>
</feature>